<accession>A0ACC0LDL0</accession>
<dbReference type="EMBL" id="CM046399">
    <property type="protein sequence ID" value="KAI8526811.1"/>
    <property type="molecule type" value="Genomic_DNA"/>
</dbReference>
<protein>
    <submittedName>
        <fullName evidence="1">Uncharacterized protein</fullName>
    </submittedName>
</protein>
<comment type="caution">
    <text evidence="1">The sequence shown here is derived from an EMBL/GenBank/DDBJ whole genome shotgun (WGS) entry which is preliminary data.</text>
</comment>
<sequence>METPFFRNFRGVPVEPAQRKPKVVSIPVRFVNSEKKPATRSSSAVKIQKVFRGFLVRKSVNKIASIRREVEGIERRISQNDAVELIRRENKERLRLNETLMALLFKLDSVRGNWADRTPSLGVGKPDDKEAADVVNSHDLSRETRDESGEVHCSDEEEAISGTMDDQEIDVDLADASHAPGIKQSVENFGDSDKSANRAPSLEVGEADGKEKADDLNDGDFSGKTVDESGEVHCPGEAEAIFETMDDEKMDTIAKVGVGSKAEEDEEGCIVKQVVEDKLPTSEFVEERGETGSHVSNGIGDQNTSERQKDRASGEGDDRTRDTELLERMMEENEKMISLMTQLYEKNEAQTRMLSSLSHRVGQLERALICERLRKKKKRHAAGTVDCSEVDISSEPIPDQKKCGKRL</sequence>
<reference evidence="1" key="1">
    <citation type="submission" date="2022-02" db="EMBL/GenBank/DDBJ databases">
        <title>Plant Genome Project.</title>
        <authorList>
            <person name="Zhang R.-G."/>
        </authorList>
    </citation>
    <scope>NUCLEOTIDE SEQUENCE</scope>
    <source>
        <strain evidence="1">AT1</strain>
    </source>
</reference>
<proteinExistence type="predicted"/>
<evidence type="ECO:0000313" key="1">
    <source>
        <dbReference type="EMBL" id="KAI8526811.1"/>
    </source>
</evidence>
<gene>
    <name evidence="1" type="ORF">RHMOL_Rhmol12G0025700</name>
</gene>
<dbReference type="Proteomes" id="UP001062846">
    <property type="component" value="Chromosome 12"/>
</dbReference>
<keyword evidence="2" id="KW-1185">Reference proteome</keyword>
<organism evidence="1 2">
    <name type="scientific">Rhododendron molle</name>
    <name type="common">Chinese azalea</name>
    <name type="synonym">Azalea mollis</name>
    <dbReference type="NCBI Taxonomy" id="49168"/>
    <lineage>
        <taxon>Eukaryota</taxon>
        <taxon>Viridiplantae</taxon>
        <taxon>Streptophyta</taxon>
        <taxon>Embryophyta</taxon>
        <taxon>Tracheophyta</taxon>
        <taxon>Spermatophyta</taxon>
        <taxon>Magnoliopsida</taxon>
        <taxon>eudicotyledons</taxon>
        <taxon>Gunneridae</taxon>
        <taxon>Pentapetalae</taxon>
        <taxon>asterids</taxon>
        <taxon>Ericales</taxon>
        <taxon>Ericaceae</taxon>
        <taxon>Ericoideae</taxon>
        <taxon>Rhodoreae</taxon>
        <taxon>Rhododendron</taxon>
    </lineage>
</organism>
<name>A0ACC0LDL0_RHOML</name>
<evidence type="ECO:0000313" key="2">
    <source>
        <dbReference type="Proteomes" id="UP001062846"/>
    </source>
</evidence>